<evidence type="ECO:0000313" key="3">
    <source>
        <dbReference type="EnsemblMetazoa" id="ASIC015562-PA"/>
    </source>
</evidence>
<feature type="region of interest" description="Disordered" evidence="1">
    <location>
        <begin position="1"/>
        <end position="28"/>
    </location>
</feature>
<evidence type="ECO:0000313" key="2">
    <source>
        <dbReference type="EMBL" id="KFB47593.1"/>
    </source>
</evidence>
<dbReference type="GO" id="GO:0016787">
    <property type="term" value="F:hydrolase activity"/>
    <property type="evidence" value="ECO:0007669"/>
    <property type="project" value="UniProtKB-KW"/>
</dbReference>
<name>A0A084WBJ9_ANOSI</name>
<keyword evidence="4" id="KW-1185">Reference proteome</keyword>
<dbReference type="EnsemblMetazoa" id="ASIC015562-RA">
    <property type="protein sequence ID" value="ASIC015562-PA"/>
    <property type="gene ID" value="ASIC015562"/>
</dbReference>
<dbReference type="VEuPathDB" id="VectorBase:ASIC015562"/>
<reference evidence="3" key="2">
    <citation type="submission" date="2020-05" db="UniProtKB">
        <authorList>
            <consortium name="EnsemblMetazoa"/>
        </authorList>
    </citation>
    <scope>IDENTIFICATION</scope>
</reference>
<reference evidence="2 4" key="1">
    <citation type="journal article" date="2014" name="BMC Genomics">
        <title>Genome sequence of Anopheles sinensis provides insight into genetics basis of mosquito competence for malaria parasites.</title>
        <authorList>
            <person name="Zhou D."/>
            <person name="Zhang D."/>
            <person name="Ding G."/>
            <person name="Shi L."/>
            <person name="Hou Q."/>
            <person name="Ye Y."/>
            <person name="Xu Y."/>
            <person name="Zhou H."/>
            <person name="Xiong C."/>
            <person name="Li S."/>
            <person name="Yu J."/>
            <person name="Hong S."/>
            <person name="Yu X."/>
            <person name="Zou P."/>
            <person name="Chen C."/>
            <person name="Chang X."/>
            <person name="Wang W."/>
            <person name="Lv Y."/>
            <person name="Sun Y."/>
            <person name="Ma L."/>
            <person name="Shen B."/>
            <person name="Zhu C."/>
        </authorList>
    </citation>
    <scope>NUCLEOTIDE SEQUENCE [LARGE SCALE GENOMIC DNA]</scope>
</reference>
<dbReference type="EMBL" id="KE525331">
    <property type="protein sequence ID" value="KFB47593.1"/>
    <property type="molecule type" value="Genomic_DNA"/>
</dbReference>
<sequence length="209" mass="23211">METHHASRIATSSLATTSNHPRTGPNFLPRRVPVPAVIVCLPQPPSYGHSSLTPVRCTPKAMRVFSRETNVTTTVEPTLEPYPAYREAPELRNNGDAVAFWRRSISQQQRLRFAYHYRVENVCHLGHAAKQPKRTNANNRLLGEACKLAGRKAKLRCKLIIPEGSMYARAATTTSCFWGHSVVSVSGGTDSAGKPICPCHPTPSWTRYY</sequence>
<organism evidence="2">
    <name type="scientific">Anopheles sinensis</name>
    <name type="common">Mosquito</name>
    <dbReference type="NCBI Taxonomy" id="74873"/>
    <lineage>
        <taxon>Eukaryota</taxon>
        <taxon>Metazoa</taxon>
        <taxon>Ecdysozoa</taxon>
        <taxon>Arthropoda</taxon>
        <taxon>Hexapoda</taxon>
        <taxon>Insecta</taxon>
        <taxon>Pterygota</taxon>
        <taxon>Neoptera</taxon>
        <taxon>Endopterygota</taxon>
        <taxon>Diptera</taxon>
        <taxon>Nematocera</taxon>
        <taxon>Culicoidea</taxon>
        <taxon>Culicidae</taxon>
        <taxon>Anophelinae</taxon>
        <taxon>Anopheles</taxon>
    </lineage>
</organism>
<protein>
    <submittedName>
        <fullName evidence="2 3">Putative type III effector, NUDIX hydrolase domain protein</fullName>
    </submittedName>
</protein>
<evidence type="ECO:0000256" key="1">
    <source>
        <dbReference type="SAM" id="MobiDB-lite"/>
    </source>
</evidence>
<evidence type="ECO:0000313" key="4">
    <source>
        <dbReference type="Proteomes" id="UP000030765"/>
    </source>
</evidence>
<gene>
    <name evidence="2" type="ORF">ZHAS_00015562</name>
</gene>
<accession>A0A084WBJ9</accession>
<dbReference type="Proteomes" id="UP000030765">
    <property type="component" value="Unassembled WGS sequence"/>
</dbReference>
<dbReference type="AlphaFoldDB" id="A0A084WBJ9"/>
<feature type="compositionally biased region" description="Polar residues" evidence="1">
    <location>
        <begin position="9"/>
        <end position="21"/>
    </location>
</feature>
<keyword evidence="2" id="KW-0378">Hydrolase</keyword>
<dbReference type="EMBL" id="ATLV01022361">
    <property type="status" value="NOT_ANNOTATED_CDS"/>
    <property type="molecule type" value="Genomic_DNA"/>
</dbReference>
<proteinExistence type="predicted"/>